<keyword evidence="5 7" id="KW-0238">DNA-binding</keyword>
<dbReference type="InterPro" id="IPR003796">
    <property type="entry name" value="RNR_NrdR-like"/>
</dbReference>
<keyword evidence="7" id="KW-0863">Zinc-finger</keyword>
<dbReference type="HAMAP" id="MF_00440">
    <property type="entry name" value="NrdR"/>
    <property type="match status" value="1"/>
</dbReference>
<evidence type="ECO:0000313" key="10">
    <source>
        <dbReference type="EMBL" id="AXV07982.1"/>
    </source>
</evidence>
<feature type="region of interest" description="Disordered" evidence="8">
    <location>
        <begin position="1"/>
        <end position="23"/>
    </location>
</feature>
<evidence type="ECO:0000256" key="3">
    <source>
        <dbReference type="ARBA" id="ARBA00022840"/>
    </source>
</evidence>
<evidence type="ECO:0000313" key="11">
    <source>
        <dbReference type="Proteomes" id="UP000264006"/>
    </source>
</evidence>
<evidence type="ECO:0000259" key="9">
    <source>
        <dbReference type="PROSITE" id="PS51161"/>
    </source>
</evidence>
<dbReference type="AlphaFoldDB" id="A0A346Y0I5"/>
<keyword evidence="3 7" id="KW-0067">ATP-binding</keyword>
<dbReference type="RefSeq" id="WP_164710639.1">
    <property type="nucleotide sequence ID" value="NZ_CP031165.1"/>
</dbReference>
<keyword evidence="2 7" id="KW-0547">Nucleotide-binding</keyword>
<dbReference type="Pfam" id="PF03477">
    <property type="entry name" value="ATP-cone"/>
    <property type="match status" value="1"/>
</dbReference>
<evidence type="ECO:0000256" key="8">
    <source>
        <dbReference type="SAM" id="MobiDB-lite"/>
    </source>
</evidence>
<dbReference type="NCBIfam" id="TIGR00244">
    <property type="entry name" value="transcriptional regulator NrdR"/>
    <property type="match status" value="1"/>
</dbReference>
<dbReference type="PANTHER" id="PTHR30455">
    <property type="entry name" value="TRANSCRIPTIONAL REPRESSOR NRDR"/>
    <property type="match status" value="1"/>
</dbReference>
<name>A0A346Y0I5_9ACTN</name>
<evidence type="ECO:0000256" key="7">
    <source>
        <dbReference type="HAMAP-Rule" id="MF_00440"/>
    </source>
</evidence>
<keyword evidence="7" id="KW-0862">Zinc</keyword>
<dbReference type="Pfam" id="PF22811">
    <property type="entry name" value="Zn_ribbon_NrdR"/>
    <property type="match status" value="1"/>
</dbReference>
<evidence type="ECO:0000256" key="1">
    <source>
        <dbReference type="ARBA" id="ARBA00022491"/>
    </source>
</evidence>
<dbReference type="PROSITE" id="PS51161">
    <property type="entry name" value="ATP_CONE"/>
    <property type="match status" value="1"/>
</dbReference>
<dbReference type="InterPro" id="IPR055173">
    <property type="entry name" value="NrdR-like_N"/>
</dbReference>
<dbReference type="GO" id="GO:0003677">
    <property type="term" value="F:DNA binding"/>
    <property type="evidence" value="ECO:0007669"/>
    <property type="project" value="UniProtKB-KW"/>
</dbReference>
<gene>
    <name evidence="7" type="primary">nrdR</name>
    <name evidence="10" type="ORF">DVS28_a3307</name>
</gene>
<dbReference type="GO" id="GO:0005524">
    <property type="term" value="F:ATP binding"/>
    <property type="evidence" value="ECO:0007669"/>
    <property type="project" value="UniProtKB-UniRule"/>
</dbReference>
<comment type="cofactor">
    <cofactor evidence="7">
        <name>Zn(2+)</name>
        <dbReference type="ChEBI" id="CHEBI:29105"/>
    </cofactor>
    <text evidence="7">Binds 1 zinc ion.</text>
</comment>
<keyword evidence="11" id="KW-1185">Reference proteome</keyword>
<dbReference type="InterPro" id="IPR005144">
    <property type="entry name" value="ATP-cone_dom"/>
</dbReference>
<reference evidence="10 11" key="1">
    <citation type="submission" date="2018-09" db="EMBL/GenBank/DDBJ databases">
        <title>Complete genome sequence of Euzebya sp. DY32-46 isolated from seawater of Pacific Ocean.</title>
        <authorList>
            <person name="Xu L."/>
            <person name="Wu Y.-H."/>
            <person name="Xu X.-W."/>
        </authorList>
    </citation>
    <scope>NUCLEOTIDE SEQUENCE [LARGE SCALE GENOMIC DNA]</scope>
    <source>
        <strain evidence="10 11">DY32-46</strain>
    </source>
</reference>
<feature type="compositionally biased region" description="Basic and acidic residues" evidence="8">
    <location>
        <begin position="8"/>
        <end position="23"/>
    </location>
</feature>
<evidence type="ECO:0000256" key="2">
    <source>
        <dbReference type="ARBA" id="ARBA00022741"/>
    </source>
</evidence>
<evidence type="ECO:0000256" key="6">
    <source>
        <dbReference type="ARBA" id="ARBA00023163"/>
    </source>
</evidence>
<dbReference type="GO" id="GO:0008270">
    <property type="term" value="F:zinc ion binding"/>
    <property type="evidence" value="ECO:0007669"/>
    <property type="project" value="UniProtKB-UniRule"/>
</dbReference>
<feature type="zinc finger region" evidence="7">
    <location>
        <begin position="3"/>
        <end position="34"/>
    </location>
</feature>
<comment type="similarity">
    <text evidence="7">Belongs to the NrdR family.</text>
</comment>
<proteinExistence type="inferred from homology"/>
<evidence type="ECO:0000256" key="5">
    <source>
        <dbReference type="ARBA" id="ARBA00023125"/>
    </source>
</evidence>
<keyword evidence="1 7" id="KW-0678">Repressor</keyword>
<protein>
    <recommendedName>
        <fullName evidence="7">Transcriptional repressor NrdR</fullName>
    </recommendedName>
</protein>
<dbReference type="KEGG" id="euz:DVS28_a3307"/>
<dbReference type="EMBL" id="CP031165">
    <property type="protein sequence ID" value="AXV07982.1"/>
    <property type="molecule type" value="Genomic_DNA"/>
</dbReference>
<sequence length="150" mass="16876">MKCPYCASDRDRVVDSRPADEGRSIRRRRECEACAQRYSTYERVEHAPLSVRKRSGSVQPFDPERISDGMHKATANLDLDPDEVRIAAARVEAHLRAMGRREIGTDEIGGHVLEALRSLHHVAYVRFASVHKSFTSADDFAEALATLKRA</sequence>
<feature type="domain" description="ATP-cone" evidence="9">
    <location>
        <begin position="49"/>
        <end position="139"/>
    </location>
</feature>
<keyword evidence="4 7" id="KW-0805">Transcription regulation</keyword>
<keyword evidence="6 7" id="KW-0804">Transcription</keyword>
<dbReference type="GO" id="GO:0045892">
    <property type="term" value="P:negative regulation of DNA-templated transcription"/>
    <property type="evidence" value="ECO:0007669"/>
    <property type="project" value="UniProtKB-UniRule"/>
</dbReference>
<dbReference type="PANTHER" id="PTHR30455:SF2">
    <property type="entry name" value="TRANSCRIPTIONAL REPRESSOR NRDR"/>
    <property type="match status" value="1"/>
</dbReference>
<keyword evidence="7" id="KW-0479">Metal-binding</keyword>
<evidence type="ECO:0000256" key="4">
    <source>
        <dbReference type="ARBA" id="ARBA00023015"/>
    </source>
</evidence>
<comment type="function">
    <text evidence="7">Negatively regulates transcription of bacterial ribonucleotide reductase nrd genes and operons by binding to NrdR-boxes.</text>
</comment>
<organism evidence="10 11">
    <name type="scientific">Euzebya pacifica</name>
    <dbReference type="NCBI Taxonomy" id="1608957"/>
    <lineage>
        <taxon>Bacteria</taxon>
        <taxon>Bacillati</taxon>
        <taxon>Actinomycetota</taxon>
        <taxon>Nitriliruptoria</taxon>
        <taxon>Euzebyales</taxon>
    </lineage>
</organism>
<dbReference type="Proteomes" id="UP000264006">
    <property type="component" value="Chromosome"/>
</dbReference>
<accession>A0A346Y0I5</accession>